<dbReference type="SMART" id="SM00407">
    <property type="entry name" value="IGc1"/>
    <property type="match status" value="1"/>
</dbReference>
<dbReference type="FunFam" id="3.30.500.10:FF:000001">
    <property type="entry name" value="H-2 class I histocompatibility antigen, alpha chain"/>
    <property type="match status" value="1"/>
</dbReference>
<dbReference type="GO" id="GO:0005615">
    <property type="term" value="C:extracellular space"/>
    <property type="evidence" value="ECO:0007669"/>
    <property type="project" value="TreeGrafter"/>
</dbReference>
<feature type="transmembrane region" description="Helical" evidence="3">
    <location>
        <begin position="307"/>
        <end position="330"/>
    </location>
</feature>
<dbReference type="InterPro" id="IPR037055">
    <property type="entry name" value="MHC_I-like_Ag-recog_sf"/>
</dbReference>
<dbReference type="AlphaFoldDB" id="A0A087X960"/>
<dbReference type="eggNOG" id="ENOG502RQEK">
    <property type="taxonomic scope" value="Eukaryota"/>
</dbReference>
<protein>
    <submittedName>
        <fullName evidence="6">H-2 class I histocompatibility antigen, Q9 alpha chain-like</fullName>
    </submittedName>
</protein>
<keyword evidence="3" id="KW-0472">Membrane</keyword>
<dbReference type="RefSeq" id="XP_007564354.1">
    <property type="nucleotide sequence ID" value="XM_007564292.2"/>
</dbReference>
<keyword evidence="1" id="KW-0325">Glycoprotein</keyword>
<dbReference type="GeneTree" id="ENSGT01120000271828"/>
<keyword evidence="4" id="KW-0732">Signal</keyword>
<dbReference type="InterPro" id="IPR036179">
    <property type="entry name" value="Ig-like_dom_sf"/>
</dbReference>
<dbReference type="GO" id="GO:0009897">
    <property type="term" value="C:external side of plasma membrane"/>
    <property type="evidence" value="ECO:0007669"/>
    <property type="project" value="TreeGrafter"/>
</dbReference>
<keyword evidence="3" id="KW-1133">Transmembrane helix</keyword>
<evidence type="ECO:0000313" key="7">
    <source>
        <dbReference type="Proteomes" id="UP000028760"/>
    </source>
</evidence>
<sequence>MAAVRILILLILLELKETEPVIHSLRYFYSASSGLPDVPSYMSAGFLDDVQISYCDSRNNRNIPKQDWMNNVSSDNPHYWEEETLTCLAKQETLKENIEIAKLRLNQTGGVHVYQHMYGCDWDNETGEVKGYDQIGYDGEDFIALDLNTSLWIAAKPEAVLTKHKWDKNKYALQYEKFYFLKVCVEWLKKYERSGRRFLMKTVLPSVFLLQKTFSSPVSCLATGFYPNKAEIFWRKGEKQIHKGVETGEILPNNDGTFQMSAHIDLSSVGPEDWSKYECVFQLSGVNSIIHRLEKTRILTNKSNTNILIIPVVVAVTVLGLIAVIGFIVYKKKMNAKRPPSPVVYCQPPEETQFLPHA</sequence>
<reference evidence="6" key="2">
    <citation type="submission" date="2025-08" db="UniProtKB">
        <authorList>
            <consortium name="Ensembl"/>
        </authorList>
    </citation>
    <scope>IDENTIFICATION</scope>
</reference>
<dbReference type="PANTHER" id="PTHR16675">
    <property type="entry name" value="MHC CLASS I-RELATED"/>
    <property type="match status" value="1"/>
</dbReference>
<reference evidence="6" key="3">
    <citation type="submission" date="2025-09" db="UniProtKB">
        <authorList>
            <consortium name="Ensembl"/>
        </authorList>
    </citation>
    <scope>IDENTIFICATION</scope>
</reference>
<dbReference type="InterPro" id="IPR011162">
    <property type="entry name" value="MHC_I/II-like_Ag-recog"/>
</dbReference>
<feature type="domain" description="Ig-like" evidence="5">
    <location>
        <begin position="205"/>
        <end position="279"/>
    </location>
</feature>
<evidence type="ECO:0000259" key="5">
    <source>
        <dbReference type="PROSITE" id="PS50835"/>
    </source>
</evidence>
<proteinExistence type="inferred from homology"/>
<dbReference type="Gene3D" id="3.30.500.10">
    <property type="entry name" value="MHC class I-like antigen recognition-like"/>
    <property type="match status" value="1"/>
</dbReference>
<keyword evidence="7" id="KW-1185">Reference proteome</keyword>
<dbReference type="InterPro" id="IPR011161">
    <property type="entry name" value="MHC_I-like_Ag-recog"/>
</dbReference>
<keyword evidence="3" id="KW-0812">Transmembrane</keyword>
<dbReference type="KEGG" id="pfor:103146387"/>
<evidence type="ECO:0000313" key="6">
    <source>
        <dbReference type="Ensembl" id="ENSPFOP00000002313.1"/>
    </source>
</evidence>
<dbReference type="Pfam" id="PF00129">
    <property type="entry name" value="MHC_I"/>
    <property type="match status" value="1"/>
</dbReference>
<feature type="signal peptide" evidence="4">
    <location>
        <begin position="1"/>
        <end position="18"/>
    </location>
</feature>
<dbReference type="InterPro" id="IPR013783">
    <property type="entry name" value="Ig-like_fold"/>
</dbReference>
<dbReference type="InterPro" id="IPR003597">
    <property type="entry name" value="Ig_C1-set"/>
</dbReference>
<reference evidence="7" key="1">
    <citation type="submission" date="2013-10" db="EMBL/GenBank/DDBJ databases">
        <authorList>
            <person name="Schartl M."/>
            <person name="Warren W."/>
        </authorList>
    </citation>
    <scope>NUCLEOTIDE SEQUENCE [LARGE SCALE GENOMIC DNA]</scope>
    <source>
        <strain evidence="7">female</strain>
    </source>
</reference>
<dbReference type="PRINTS" id="PR01638">
    <property type="entry name" value="MHCCLASSI"/>
</dbReference>
<dbReference type="InterPro" id="IPR007110">
    <property type="entry name" value="Ig-like_dom"/>
</dbReference>
<dbReference type="GO" id="GO:0006955">
    <property type="term" value="P:immune response"/>
    <property type="evidence" value="ECO:0007669"/>
    <property type="project" value="TreeGrafter"/>
</dbReference>
<dbReference type="EMBL" id="AYCK01010098">
    <property type="status" value="NOT_ANNOTATED_CDS"/>
    <property type="molecule type" value="Genomic_DNA"/>
</dbReference>
<evidence type="ECO:0000256" key="1">
    <source>
        <dbReference type="ARBA" id="ARBA00023180"/>
    </source>
</evidence>
<dbReference type="PANTHER" id="PTHR16675:SF237">
    <property type="entry name" value="MHC CLASS I ANTIGEN TRANSCRIPT VARIANT 1-RELATED"/>
    <property type="match status" value="1"/>
</dbReference>
<dbReference type="Ensembl" id="ENSPFOT00000002317.1">
    <property type="protein sequence ID" value="ENSPFOP00000002313.1"/>
    <property type="gene ID" value="ENSPFOG00000002477.1"/>
</dbReference>
<feature type="chain" id="PRO_5001832517" evidence="4">
    <location>
        <begin position="19"/>
        <end position="358"/>
    </location>
</feature>
<dbReference type="Pfam" id="PF07654">
    <property type="entry name" value="C1-set"/>
    <property type="match status" value="1"/>
</dbReference>
<accession>A0A087X960</accession>
<evidence type="ECO:0000256" key="3">
    <source>
        <dbReference type="SAM" id="Phobius"/>
    </source>
</evidence>
<evidence type="ECO:0000256" key="4">
    <source>
        <dbReference type="SAM" id="SignalP"/>
    </source>
</evidence>
<dbReference type="Gene3D" id="2.60.40.10">
    <property type="entry name" value="Immunoglobulins"/>
    <property type="match status" value="1"/>
</dbReference>
<dbReference type="Proteomes" id="UP000028760">
    <property type="component" value="Unassembled WGS sequence"/>
</dbReference>
<dbReference type="SUPFAM" id="SSF54452">
    <property type="entry name" value="MHC antigen-recognition domain"/>
    <property type="match status" value="1"/>
</dbReference>
<dbReference type="OMA" id="FVRYNSE"/>
<name>A0A087X960_POEFO</name>
<evidence type="ECO:0000256" key="2">
    <source>
        <dbReference type="RuleBase" id="RU004439"/>
    </source>
</evidence>
<dbReference type="EMBL" id="AYCK01010099">
    <property type="status" value="NOT_ANNOTATED_CDS"/>
    <property type="molecule type" value="Genomic_DNA"/>
</dbReference>
<organism evidence="6 7">
    <name type="scientific">Poecilia formosa</name>
    <name type="common">Amazon molly</name>
    <name type="synonym">Limia formosa</name>
    <dbReference type="NCBI Taxonomy" id="48698"/>
    <lineage>
        <taxon>Eukaryota</taxon>
        <taxon>Metazoa</taxon>
        <taxon>Chordata</taxon>
        <taxon>Craniata</taxon>
        <taxon>Vertebrata</taxon>
        <taxon>Euteleostomi</taxon>
        <taxon>Actinopterygii</taxon>
        <taxon>Neopterygii</taxon>
        <taxon>Teleostei</taxon>
        <taxon>Neoteleostei</taxon>
        <taxon>Acanthomorphata</taxon>
        <taxon>Ovalentaria</taxon>
        <taxon>Atherinomorphae</taxon>
        <taxon>Cyprinodontiformes</taxon>
        <taxon>Poeciliidae</taxon>
        <taxon>Poeciliinae</taxon>
        <taxon>Poecilia</taxon>
    </lineage>
</organism>
<dbReference type="InterPro" id="IPR050208">
    <property type="entry name" value="MHC_class-I_related"/>
</dbReference>
<dbReference type="InterPro" id="IPR001039">
    <property type="entry name" value="MHC_I_a_a1/a2"/>
</dbReference>
<dbReference type="STRING" id="48698.ENSPFOP00000002313"/>
<comment type="similarity">
    <text evidence="2">Belongs to the MHC class I family.</text>
</comment>
<dbReference type="SUPFAM" id="SSF48726">
    <property type="entry name" value="Immunoglobulin"/>
    <property type="match status" value="1"/>
</dbReference>
<dbReference type="GeneID" id="103146387"/>
<dbReference type="PROSITE" id="PS50835">
    <property type="entry name" value="IG_LIKE"/>
    <property type="match status" value="1"/>
</dbReference>